<dbReference type="Gene3D" id="3.30.420.10">
    <property type="entry name" value="Ribonuclease H-like superfamily/Ribonuclease H"/>
    <property type="match status" value="1"/>
</dbReference>
<keyword evidence="3" id="KW-1185">Reference proteome</keyword>
<evidence type="ECO:0000313" key="2">
    <source>
        <dbReference type="EMBL" id="TVU04044.1"/>
    </source>
</evidence>
<sequence length="148" mass="16370">MCIDADRTVHRPKIAVAWEPPDLDWTKLNTDGAFDVRSGTGATGAVLRDDRGRIIRAEARWYENLSNVITIEAIAARDGLLLASAYGCQRVVLEMDNLTLVESLNASTVDRSVVAGLWQEIRELGRCETAPWFSSTKQSYGTTPLNMD</sequence>
<dbReference type="PANTHER" id="PTHR47723:SF24">
    <property type="entry name" value="RNASE H TYPE-1 DOMAIN-CONTAINING PROTEIN"/>
    <property type="match status" value="1"/>
</dbReference>
<evidence type="ECO:0000259" key="1">
    <source>
        <dbReference type="Pfam" id="PF13456"/>
    </source>
</evidence>
<dbReference type="EMBL" id="RWGY01000109">
    <property type="protein sequence ID" value="TVU04044.1"/>
    <property type="molecule type" value="Genomic_DNA"/>
</dbReference>
<dbReference type="InterPro" id="IPR053151">
    <property type="entry name" value="RNase_H-like"/>
</dbReference>
<dbReference type="InterPro" id="IPR002156">
    <property type="entry name" value="RNaseH_domain"/>
</dbReference>
<dbReference type="GO" id="GO:0003676">
    <property type="term" value="F:nucleic acid binding"/>
    <property type="evidence" value="ECO:0007669"/>
    <property type="project" value="InterPro"/>
</dbReference>
<feature type="domain" description="RNase H type-1" evidence="1">
    <location>
        <begin position="29"/>
        <end position="127"/>
    </location>
</feature>
<dbReference type="SUPFAM" id="SSF53098">
    <property type="entry name" value="Ribonuclease H-like"/>
    <property type="match status" value="1"/>
</dbReference>
<dbReference type="PANTHER" id="PTHR47723">
    <property type="entry name" value="OS05G0353850 PROTEIN"/>
    <property type="match status" value="1"/>
</dbReference>
<dbReference type="Pfam" id="PF13456">
    <property type="entry name" value="RVT_3"/>
    <property type="match status" value="1"/>
</dbReference>
<dbReference type="OrthoDB" id="695489at2759"/>
<proteinExistence type="predicted"/>
<name>A0A5J9SYF5_9POAL</name>
<evidence type="ECO:0000313" key="3">
    <source>
        <dbReference type="Proteomes" id="UP000324897"/>
    </source>
</evidence>
<feature type="non-terminal residue" evidence="2">
    <location>
        <position position="1"/>
    </location>
</feature>
<comment type="caution">
    <text evidence="2">The sequence shown here is derived from an EMBL/GenBank/DDBJ whole genome shotgun (WGS) entry which is preliminary data.</text>
</comment>
<protein>
    <recommendedName>
        <fullName evidence="1">RNase H type-1 domain-containing protein</fullName>
    </recommendedName>
</protein>
<reference evidence="2 3" key="1">
    <citation type="journal article" date="2019" name="Sci. Rep.">
        <title>A high-quality genome of Eragrostis curvula grass provides insights into Poaceae evolution and supports new strategies to enhance forage quality.</title>
        <authorList>
            <person name="Carballo J."/>
            <person name="Santos B.A.C.M."/>
            <person name="Zappacosta D."/>
            <person name="Garbus I."/>
            <person name="Selva J.P."/>
            <person name="Gallo C.A."/>
            <person name="Diaz A."/>
            <person name="Albertini E."/>
            <person name="Caccamo M."/>
            <person name="Echenique V."/>
        </authorList>
    </citation>
    <scope>NUCLEOTIDE SEQUENCE [LARGE SCALE GENOMIC DNA]</scope>
    <source>
        <strain evidence="3">cv. Victoria</strain>
        <tissue evidence="2">Leaf</tissue>
    </source>
</reference>
<dbReference type="GO" id="GO:0004523">
    <property type="term" value="F:RNA-DNA hybrid ribonuclease activity"/>
    <property type="evidence" value="ECO:0007669"/>
    <property type="project" value="InterPro"/>
</dbReference>
<dbReference type="InterPro" id="IPR012337">
    <property type="entry name" value="RNaseH-like_sf"/>
</dbReference>
<organism evidence="2 3">
    <name type="scientific">Eragrostis curvula</name>
    <name type="common">weeping love grass</name>
    <dbReference type="NCBI Taxonomy" id="38414"/>
    <lineage>
        <taxon>Eukaryota</taxon>
        <taxon>Viridiplantae</taxon>
        <taxon>Streptophyta</taxon>
        <taxon>Embryophyta</taxon>
        <taxon>Tracheophyta</taxon>
        <taxon>Spermatophyta</taxon>
        <taxon>Magnoliopsida</taxon>
        <taxon>Liliopsida</taxon>
        <taxon>Poales</taxon>
        <taxon>Poaceae</taxon>
        <taxon>PACMAD clade</taxon>
        <taxon>Chloridoideae</taxon>
        <taxon>Eragrostideae</taxon>
        <taxon>Eragrostidinae</taxon>
        <taxon>Eragrostis</taxon>
    </lineage>
</organism>
<dbReference type="AlphaFoldDB" id="A0A5J9SYF5"/>
<dbReference type="CDD" id="cd06222">
    <property type="entry name" value="RNase_H_like"/>
    <property type="match status" value="1"/>
</dbReference>
<dbReference type="Gramene" id="TVU04044">
    <property type="protein sequence ID" value="TVU04044"/>
    <property type="gene ID" value="EJB05_50392"/>
</dbReference>
<dbReference type="Proteomes" id="UP000324897">
    <property type="component" value="Unassembled WGS sequence"/>
</dbReference>
<dbReference type="InterPro" id="IPR044730">
    <property type="entry name" value="RNase_H-like_dom_plant"/>
</dbReference>
<accession>A0A5J9SYF5</accession>
<gene>
    <name evidence="2" type="ORF">EJB05_50392</name>
</gene>
<dbReference type="InterPro" id="IPR036397">
    <property type="entry name" value="RNaseH_sf"/>
</dbReference>